<accession>A0A1F5X3G9</accession>
<dbReference type="EMBL" id="MFIE01000019">
    <property type="protein sequence ID" value="OGF82427.1"/>
    <property type="molecule type" value="Genomic_DNA"/>
</dbReference>
<proteinExistence type="predicted"/>
<dbReference type="Proteomes" id="UP000178684">
    <property type="component" value="Unassembled WGS sequence"/>
</dbReference>
<dbReference type="AlphaFoldDB" id="A0A1F5X3G9"/>
<sequence length="63" mass="7380">MSAEISGRIPRIVSRAEYSQGFSITPRFQSLEEFSLRNLVISQNSINFKERRICEMHLVVFFN</sequence>
<name>A0A1F5X3G9_9BACT</name>
<reference evidence="1 2" key="1">
    <citation type="journal article" date="2016" name="Nat. Commun.">
        <title>Thousands of microbial genomes shed light on interconnected biogeochemical processes in an aquifer system.</title>
        <authorList>
            <person name="Anantharaman K."/>
            <person name="Brown C.T."/>
            <person name="Hug L.A."/>
            <person name="Sharon I."/>
            <person name="Castelle C.J."/>
            <person name="Probst A.J."/>
            <person name="Thomas B.C."/>
            <person name="Singh A."/>
            <person name="Wilkins M.J."/>
            <person name="Karaoz U."/>
            <person name="Brodie E.L."/>
            <person name="Williams K.H."/>
            <person name="Hubbard S.S."/>
            <person name="Banfield J.F."/>
        </authorList>
    </citation>
    <scope>NUCLEOTIDE SEQUENCE [LARGE SCALE GENOMIC DNA]</scope>
</reference>
<gene>
    <name evidence="1" type="ORF">A3B18_03745</name>
</gene>
<protein>
    <submittedName>
        <fullName evidence="1">Uncharacterized protein</fullName>
    </submittedName>
</protein>
<comment type="caution">
    <text evidence="1">The sequence shown here is derived from an EMBL/GenBank/DDBJ whole genome shotgun (WGS) entry which is preliminary data.</text>
</comment>
<evidence type="ECO:0000313" key="2">
    <source>
        <dbReference type="Proteomes" id="UP000178684"/>
    </source>
</evidence>
<organism evidence="1 2">
    <name type="scientific">Candidatus Giovannonibacteria bacterium RIFCSPLOWO2_01_FULL_46_13</name>
    <dbReference type="NCBI Taxonomy" id="1798352"/>
    <lineage>
        <taxon>Bacteria</taxon>
        <taxon>Candidatus Giovannoniibacteriota</taxon>
    </lineage>
</organism>
<evidence type="ECO:0000313" key="1">
    <source>
        <dbReference type="EMBL" id="OGF82427.1"/>
    </source>
</evidence>